<comment type="similarity">
    <text evidence="1">Belongs to the aldose epimerase family.</text>
</comment>
<accession>A0ABT9U8G0</accession>
<evidence type="ECO:0000256" key="2">
    <source>
        <dbReference type="ARBA" id="ARBA00023235"/>
    </source>
</evidence>
<dbReference type="Proteomes" id="UP001229346">
    <property type="component" value="Unassembled WGS sequence"/>
</dbReference>
<dbReference type="SUPFAM" id="SSF74650">
    <property type="entry name" value="Galactose mutarotase-like"/>
    <property type="match status" value="1"/>
</dbReference>
<name>A0ABT9U8G0_PAEHA</name>
<gene>
    <name evidence="5" type="ORF">J2T15_003945</name>
</gene>
<evidence type="ECO:0000313" key="6">
    <source>
        <dbReference type="Proteomes" id="UP001229346"/>
    </source>
</evidence>
<dbReference type="InterPro" id="IPR047215">
    <property type="entry name" value="Galactose_mutarotase-like"/>
</dbReference>
<evidence type="ECO:0000313" key="5">
    <source>
        <dbReference type="EMBL" id="MDQ0114489.1"/>
    </source>
</evidence>
<dbReference type="Gene3D" id="3.40.50.880">
    <property type="match status" value="1"/>
</dbReference>
<dbReference type="PANTHER" id="PTHR10091:SF0">
    <property type="entry name" value="GALACTOSE MUTAROTASE"/>
    <property type="match status" value="1"/>
</dbReference>
<dbReference type="Gene3D" id="2.70.98.10">
    <property type="match status" value="1"/>
</dbReference>
<protein>
    <submittedName>
        <fullName evidence="5">Trehalose utilization protein/galactose mutarotase-like enzyme</fullName>
    </submittedName>
</protein>
<organism evidence="5 6">
    <name type="scientific">Paenibacillus harenae</name>
    <dbReference type="NCBI Taxonomy" id="306543"/>
    <lineage>
        <taxon>Bacteria</taxon>
        <taxon>Bacillati</taxon>
        <taxon>Bacillota</taxon>
        <taxon>Bacilli</taxon>
        <taxon>Bacillales</taxon>
        <taxon>Paenibacillaceae</taxon>
        <taxon>Paenibacillus</taxon>
    </lineage>
</organism>
<dbReference type="PANTHER" id="PTHR10091">
    <property type="entry name" value="ALDOSE-1-EPIMERASE"/>
    <property type="match status" value="1"/>
</dbReference>
<dbReference type="InterPro" id="IPR014718">
    <property type="entry name" value="GH-type_carb-bd"/>
</dbReference>
<evidence type="ECO:0000259" key="4">
    <source>
        <dbReference type="Pfam" id="PF06283"/>
    </source>
</evidence>
<evidence type="ECO:0000256" key="3">
    <source>
        <dbReference type="ARBA" id="ARBA00023277"/>
    </source>
</evidence>
<comment type="caution">
    <text evidence="5">The sequence shown here is derived from an EMBL/GenBank/DDBJ whole genome shotgun (WGS) entry which is preliminary data.</text>
</comment>
<dbReference type="CDD" id="cd09019">
    <property type="entry name" value="galactose_mutarotase_like"/>
    <property type="match status" value="1"/>
</dbReference>
<dbReference type="NCBIfam" id="NF008277">
    <property type="entry name" value="PRK11055.1"/>
    <property type="match status" value="1"/>
</dbReference>
<dbReference type="InterPro" id="IPR029062">
    <property type="entry name" value="Class_I_gatase-like"/>
</dbReference>
<evidence type="ECO:0000256" key="1">
    <source>
        <dbReference type="ARBA" id="ARBA00006206"/>
    </source>
</evidence>
<proteinExistence type="inferred from homology"/>
<dbReference type="EMBL" id="JAUSSU010000008">
    <property type="protein sequence ID" value="MDQ0114489.1"/>
    <property type="molecule type" value="Genomic_DNA"/>
</dbReference>
<dbReference type="SUPFAM" id="SSF52317">
    <property type="entry name" value="Class I glutamine amidotransferase-like"/>
    <property type="match status" value="1"/>
</dbReference>
<dbReference type="InterPro" id="IPR029010">
    <property type="entry name" value="ThuA-like"/>
</dbReference>
<dbReference type="Pfam" id="PF01263">
    <property type="entry name" value="Aldose_epim"/>
    <property type="match status" value="1"/>
</dbReference>
<keyword evidence="2" id="KW-0413">Isomerase</keyword>
<dbReference type="Pfam" id="PF06283">
    <property type="entry name" value="ThuA"/>
    <property type="match status" value="1"/>
</dbReference>
<dbReference type="InterPro" id="IPR011013">
    <property type="entry name" value="Gal_mutarotase_sf_dom"/>
</dbReference>
<dbReference type="InterPro" id="IPR008183">
    <property type="entry name" value="Aldose_1/G6P_1-epimerase"/>
</dbReference>
<sequence>MARRIRVTIWNEFIHERTEAKVAAIYPHGIHAAIAVGIGTNGFEIRIATFDQPDHGLSQETLQNTDVLIWWGHLAHEQVSDEVVERIYNRVLSGMGLIVLHSGHRSKIFKKLMGTTCDLKWRSDAERERLWVVDPSHPITEGLGEFFELPIEEMYGEFFDIPAPEELIFISWFQGGEVFRSGCTYSRGLGKIFYFRPGDQEYPTYYNKNVLRVIANGVRWAASPHGPEPVYGNTAPLEPIIHAGAAAGWQNKALRSGGITKLYVGQTPEGQDVYQYVLTNKNGMQAAIMTYGGIMTSLTVPDRNGKLEDVLLGYPSMEDYWRTGNKNYFGALIGRYANRIAGGQFTLDGVTYRLSVNDGPNTLHGGRRGFDKRVWHAKEVWSNGAVGLSLRYLSKDGEEGFPGNVDATVVYTLTDGNDLRIDYAATTDKKTVVNLTQHNYYNLSGAGKGNILGHIVRIHSDRFTPVTQGLIPTGQVQSVGGTSLDFREPTPVGARIRSDDPQMRLAGGYDFNYVINHDAQSGGFAASVHDPVSGRLMEVYTTQPAIQFYTGNRLGGSDTGKEGIAYEPYAGLTLETQHYPDSPNQPQFPSTVLVPGQLYRHATVYKFRGVHS</sequence>
<keyword evidence="6" id="KW-1185">Reference proteome</keyword>
<feature type="domain" description="ThuA-like" evidence="4">
    <location>
        <begin position="6"/>
        <end position="221"/>
    </location>
</feature>
<reference evidence="5 6" key="1">
    <citation type="submission" date="2023-07" db="EMBL/GenBank/DDBJ databases">
        <title>Sorghum-associated microbial communities from plants grown in Nebraska, USA.</title>
        <authorList>
            <person name="Schachtman D."/>
        </authorList>
    </citation>
    <scope>NUCLEOTIDE SEQUENCE [LARGE SCALE GENOMIC DNA]</scope>
    <source>
        <strain evidence="5 6">CC482</strain>
    </source>
</reference>
<keyword evidence="3" id="KW-0119">Carbohydrate metabolism</keyword>